<evidence type="ECO:0000313" key="3">
    <source>
        <dbReference type="Proteomes" id="UP001302126"/>
    </source>
</evidence>
<keyword evidence="1" id="KW-1133">Transmembrane helix</keyword>
<reference evidence="2" key="1">
    <citation type="journal article" date="2023" name="Mol. Phylogenet. Evol.">
        <title>Genome-scale phylogeny and comparative genomics of the fungal order Sordariales.</title>
        <authorList>
            <person name="Hensen N."/>
            <person name="Bonometti L."/>
            <person name="Westerberg I."/>
            <person name="Brannstrom I.O."/>
            <person name="Guillou S."/>
            <person name="Cros-Aarteil S."/>
            <person name="Calhoun S."/>
            <person name="Haridas S."/>
            <person name="Kuo A."/>
            <person name="Mondo S."/>
            <person name="Pangilinan J."/>
            <person name="Riley R."/>
            <person name="LaButti K."/>
            <person name="Andreopoulos B."/>
            <person name="Lipzen A."/>
            <person name="Chen C."/>
            <person name="Yan M."/>
            <person name="Daum C."/>
            <person name="Ng V."/>
            <person name="Clum A."/>
            <person name="Steindorff A."/>
            <person name="Ohm R.A."/>
            <person name="Martin F."/>
            <person name="Silar P."/>
            <person name="Natvig D.O."/>
            <person name="Lalanne C."/>
            <person name="Gautier V."/>
            <person name="Ament-Velasquez S.L."/>
            <person name="Kruys A."/>
            <person name="Hutchinson M.I."/>
            <person name="Powell A.J."/>
            <person name="Barry K."/>
            <person name="Miller A.N."/>
            <person name="Grigoriev I.V."/>
            <person name="Debuchy R."/>
            <person name="Gladieux P."/>
            <person name="Hiltunen Thoren M."/>
            <person name="Johannesson H."/>
        </authorList>
    </citation>
    <scope>NUCLEOTIDE SEQUENCE</scope>
    <source>
        <strain evidence="2">PSN309</strain>
    </source>
</reference>
<sequence>MYTIWNLHEQHNGSCHSNGRTQDIKSLDVFSSLFGWINGVGPRLELGGILPCTNASTRLNGFFVFSFLFSGDFAGRTRASFILKCRMARSHNYSPTCQISLFFYFFCSVPQVSAGWIYPLLFFGRLVSGYRIIGRYLEEDTFWAQYYYSQHLDSSKLLCAFLVILTRLFLQLHSSVTPQIFCTSHKCETLVKYPLDMEK</sequence>
<comment type="caution">
    <text evidence="2">The sequence shown here is derived from an EMBL/GenBank/DDBJ whole genome shotgun (WGS) entry which is preliminary data.</text>
</comment>
<evidence type="ECO:0000256" key="1">
    <source>
        <dbReference type="SAM" id="Phobius"/>
    </source>
</evidence>
<proteinExistence type="predicted"/>
<reference evidence="2" key="2">
    <citation type="submission" date="2023-05" db="EMBL/GenBank/DDBJ databases">
        <authorList>
            <consortium name="Lawrence Berkeley National Laboratory"/>
            <person name="Steindorff A."/>
            <person name="Hensen N."/>
            <person name="Bonometti L."/>
            <person name="Westerberg I."/>
            <person name="Brannstrom I.O."/>
            <person name="Guillou S."/>
            <person name="Cros-Aarteil S."/>
            <person name="Calhoun S."/>
            <person name="Haridas S."/>
            <person name="Kuo A."/>
            <person name="Mondo S."/>
            <person name="Pangilinan J."/>
            <person name="Riley R."/>
            <person name="Labutti K."/>
            <person name="Andreopoulos B."/>
            <person name="Lipzen A."/>
            <person name="Chen C."/>
            <person name="Yanf M."/>
            <person name="Daum C."/>
            <person name="Ng V."/>
            <person name="Clum A."/>
            <person name="Ohm R."/>
            <person name="Martin F."/>
            <person name="Silar P."/>
            <person name="Natvig D."/>
            <person name="Lalanne C."/>
            <person name="Gautier V."/>
            <person name="Ament-Velasquez S.L."/>
            <person name="Kruys A."/>
            <person name="Hutchinson M.I."/>
            <person name="Powell A.J."/>
            <person name="Barry K."/>
            <person name="Miller A.N."/>
            <person name="Grigoriev I.V."/>
            <person name="Debuchy R."/>
            <person name="Gladieux P."/>
            <person name="Thoren M.H."/>
            <person name="Johannesson H."/>
        </authorList>
    </citation>
    <scope>NUCLEOTIDE SEQUENCE</scope>
    <source>
        <strain evidence="2">PSN309</strain>
    </source>
</reference>
<name>A0AAN6WQL8_9PEZI</name>
<gene>
    <name evidence="2" type="ORF">QBC35DRAFT_271532</name>
</gene>
<accession>A0AAN6WQL8</accession>
<keyword evidence="3" id="KW-1185">Reference proteome</keyword>
<evidence type="ECO:0000313" key="2">
    <source>
        <dbReference type="EMBL" id="KAK4186360.1"/>
    </source>
</evidence>
<organism evidence="2 3">
    <name type="scientific">Podospora australis</name>
    <dbReference type="NCBI Taxonomy" id="1536484"/>
    <lineage>
        <taxon>Eukaryota</taxon>
        <taxon>Fungi</taxon>
        <taxon>Dikarya</taxon>
        <taxon>Ascomycota</taxon>
        <taxon>Pezizomycotina</taxon>
        <taxon>Sordariomycetes</taxon>
        <taxon>Sordariomycetidae</taxon>
        <taxon>Sordariales</taxon>
        <taxon>Podosporaceae</taxon>
        <taxon>Podospora</taxon>
    </lineage>
</organism>
<dbReference type="AlphaFoldDB" id="A0AAN6WQL8"/>
<keyword evidence="1" id="KW-0472">Membrane</keyword>
<dbReference type="EMBL" id="MU864425">
    <property type="protein sequence ID" value="KAK4186360.1"/>
    <property type="molecule type" value="Genomic_DNA"/>
</dbReference>
<dbReference type="Proteomes" id="UP001302126">
    <property type="component" value="Unassembled WGS sequence"/>
</dbReference>
<keyword evidence="1" id="KW-0812">Transmembrane</keyword>
<protein>
    <submittedName>
        <fullName evidence="2">Uncharacterized protein</fullName>
    </submittedName>
</protein>
<feature type="transmembrane region" description="Helical" evidence="1">
    <location>
        <begin position="101"/>
        <end position="123"/>
    </location>
</feature>